<evidence type="ECO:0000313" key="2">
    <source>
        <dbReference type="WBParaSite" id="ES5_v2.g22206.t1"/>
    </source>
</evidence>
<reference evidence="2" key="1">
    <citation type="submission" date="2022-11" db="UniProtKB">
        <authorList>
            <consortium name="WormBaseParasite"/>
        </authorList>
    </citation>
    <scope>IDENTIFICATION</scope>
</reference>
<evidence type="ECO:0000313" key="1">
    <source>
        <dbReference type="Proteomes" id="UP000887579"/>
    </source>
</evidence>
<accession>A0AC34FY36</accession>
<dbReference type="WBParaSite" id="ES5_v2.g22206.t1">
    <property type="protein sequence ID" value="ES5_v2.g22206.t1"/>
    <property type="gene ID" value="ES5_v2.g22206"/>
</dbReference>
<protein>
    <submittedName>
        <fullName evidence="2">Uncharacterized protein</fullName>
    </submittedName>
</protein>
<proteinExistence type="predicted"/>
<organism evidence="1 2">
    <name type="scientific">Panagrolaimus sp. ES5</name>
    <dbReference type="NCBI Taxonomy" id="591445"/>
    <lineage>
        <taxon>Eukaryota</taxon>
        <taxon>Metazoa</taxon>
        <taxon>Ecdysozoa</taxon>
        <taxon>Nematoda</taxon>
        <taxon>Chromadorea</taxon>
        <taxon>Rhabditida</taxon>
        <taxon>Tylenchina</taxon>
        <taxon>Panagrolaimomorpha</taxon>
        <taxon>Panagrolaimoidea</taxon>
        <taxon>Panagrolaimidae</taxon>
        <taxon>Panagrolaimus</taxon>
    </lineage>
</organism>
<name>A0AC34FY36_9BILA</name>
<dbReference type="Proteomes" id="UP000887579">
    <property type="component" value="Unplaced"/>
</dbReference>
<sequence length="696" mass="80518">KNVAAKIITDFQKYDFNPLAPHCFLKVLEEVLVSRFEDRDKYAQILAARGKLSYFDFQLFAFALDYDTSDEMNYILKSKEYERIKNVTPTFEHAQKEQNAEYLYEIWDDLKYLNFKIKPGHLHTLHVALEAIQARDIKIVTKKFSTTATKQFENLVIKLLKRLDNMNDASIESTISTDLLSMMLIVTDDPAIDPLWKFKRNDFTQLSPENLAAVAVLSDPEERGSFQSQRLGDSVFLDDLDDAELAEFSHTLGFVTKALLDEREAQEQKEEQQPGERCTFNVIDFDDVTMQMEETRPLVDPFEKEDTVSKLKKELEELMKKHEETLVQLKGTEEERDGLKRMPLEPATAANIVEKNMEKLNHVLAENESLKENSEQLNEAKEKLQRTVESLRKDLKKNLYVQENLANELATVKAHFKSLQNVQLLLDSERRAKEKLHAELEYLKADYAAEQTEAKEAWDKFLQENNRKLELEAEVAELKAKVESEIECVETINSEMKKAQEESVEAIRNESDKSYTLEQQRIHEDSEEISDAQVNTENAALETVSAVITSQNAPVETESHGSESDTTDEEVNVTFPAGVYNEDCNTLTESEIQIRLKQKRNFSRRKVGRCCCQKNARFHACWNMDNCKGHQFYHRFCIKKMYPEHQNDLALLESELRKQPWFCKYCTGEMLPPDFNSKGSFRTQKAPKKKAQKKAT</sequence>